<evidence type="ECO:0000256" key="1">
    <source>
        <dbReference type="SAM" id="Phobius"/>
    </source>
</evidence>
<evidence type="ECO:0000313" key="2">
    <source>
        <dbReference type="EMBL" id="QHT91324.1"/>
    </source>
</evidence>
<sequence>MKSSQIINLLMVILGAYDLISLPFTTFLITLVIAGLTYAFTKEPILTLTVLFAPQLIRLLNAVVKENKETFVPTNPQEVVQNVQNMKKNKSESFRNPTEISQRITQLKNETKVPKNEEVSGVEDDGIEGTMSAVKFLEQFENLTGLNEIQRIHTVNETAVPAMPTIENKTRSTAAVEAFDNTGVNTALIRSTNSNKPVSSNIESIEIK</sequence>
<organism evidence="2">
    <name type="scientific">viral metagenome</name>
    <dbReference type="NCBI Taxonomy" id="1070528"/>
    <lineage>
        <taxon>unclassified sequences</taxon>
        <taxon>metagenomes</taxon>
        <taxon>organismal metagenomes</taxon>
    </lineage>
</organism>
<name>A0A6C0IE20_9ZZZZ</name>
<keyword evidence="1" id="KW-0812">Transmembrane</keyword>
<keyword evidence="1" id="KW-1133">Transmembrane helix</keyword>
<accession>A0A6C0IE20</accession>
<feature type="transmembrane region" description="Helical" evidence="1">
    <location>
        <begin position="12"/>
        <end position="39"/>
    </location>
</feature>
<keyword evidence="1" id="KW-0472">Membrane</keyword>
<proteinExistence type="predicted"/>
<protein>
    <submittedName>
        <fullName evidence="2">Uncharacterized protein</fullName>
    </submittedName>
</protein>
<reference evidence="2" key="1">
    <citation type="journal article" date="2020" name="Nature">
        <title>Giant virus diversity and host interactions through global metagenomics.</title>
        <authorList>
            <person name="Schulz F."/>
            <person name="Roux S."/>
            <person name="Paez-Espino D."/>
            <person name="Jungbluth S."/>
            <person name="Walsh D.A."/>
            <person name="Denef V.J."/>
            <person name="McMahon K.D."/>
            <person name="Konstantinidis K.T."/>
            <person name="Eloe-Fadrosh E.A."/>
            <person name="Kyrpides N.C."/>
            <person name="Woyke T."/>
        </authorList>
    </citation>
    <scope>NUCLEOTIDE SEQUENCE</scope>
    <source>
        <strain evidence="2">GVMAG-M-3300023184-77</strain>
    </source>
</reference>
<dbReference type="EMBL" id="MN740165">
    <property type="protein sequence ID" value="QHT91324.1"/>
    <property type="molecule type" value="Genomic_DNA"/>
</dbReference>
<dbReference type="AlphaFoldDB" id="A0A6C0IE20"/>